<evidence type="ECO:0000256" key="1">
    <source>
        <dbReference type="SAM" id="Phobius"/>
    </source>
</evidence>
<proteinExistence type="predicted"/>
<reference evidence="3 4" key="1">
    <citation type="submission" date="2016-11" db="EMBL/GenBank/DDBJ databases">
        <authorList>
            <person name="Jaros S."/>
            <person name="Januszkiewicz K."/>
            <person name="Wedrychowicz H."/>
        </authorList>
    </citation>
    <scope>NUCLEOTIDE SEQUENCE [LARGE SCALE GENOMIC DNA]</scope>
    <source>
        <strain evidence="3 4">DSM 21120</strain>
    </source>
</reference>
<gene>
    <name evidence="3" type="ORF">SAMN02745245_00801</name>
</gene>
<name>A0A1M5R421_9FIRM</name>
<dbReference type="RefSeq" id="WP_073183980.1">
    <property type="nucleotide sequence ID" value="NZ_FQXI01000004.1"/>
</dbReference>
<evidence type="ECO:0000259" key="2">
    <source>
        <dbReference type="Pfam" id="PF20990"/>
    </source>
</evidence>
<evidence type="ECO:0000313" key="3">
    <source>
        <dbReference type="EMBL" id="SHH20770.1"/>
    </source>
</evidence>
<accession>A0A1M5R421</accession>
<dbReference type="STRING" id="1120995.SAMN02745245_00801"/>
<evidence type="ECO:0000313" key="4">
    <source>
        <dbReference type="Proteomes" id="UP000184032"/>
    </source>
</evidence>
<sequence>MKKTIVTLFLFIILIFPKNTYANGSTVKYLNTDNSISQVSTLQAEKNSARNFTFTKTKANILNISSFLVLGAMLFIQYKKYKSVDSINLKDKTIGTFIHLNSAQAGTLVKGNYQPERFIISTVLDWQRRGIISSSLENYLNSKGEDRSNYIFKKTGNSSSLSNDETYLYDFLFSMGDGTGFSTNQLNQTRRESSNDYNSSFNKYLKLVQEELIEMGLLYRKPPAFIFSSVSILVSLMGFISSLISILLTPISIINAVLGVALLVLAIATLSKRPKLGKEQFDLYNNLYESIVTDSVDASNYSEEDREILVIYAVAFSLSYDDIKNLNAKLNLSEDDFIPIFWLSSASENLINAFNRALIGNSVGSRVNIKVNTQNK</sequence>
<keyword evidence="4" id="KW-1185">Reference proteome</keyword>
<feature type="transmembrane region" description="Helical" evidence="1">
    <location>
        <begin position="224"/>
        <end position="247"/>
    </location>
</feature>
<dbReference type="EMBL" id="FQXI01000004">
    <property type="protein sequence ID" value="SHH20770.1"/>
    <property type="molecule type" value="Genomic_DNA"/>
</dbReference>
<dbReference type="Proteomes" id="UP000184032">
    <property type="component" value="Unassembled WGS sequence"/>
</dbReference>
<keyword evidence="1" id="KW-0812">Transmembrane</keyword>
<feature type="transmembrane region" description="Helical" evidence="1">
    <location>
        <begin position="253"/>
        <end position="271"/>
    </location>
</feature>
<feature type="transmembrane region" description="Helical" evidence="1">
    <location>
        <begin position="61"/>
        <end position="78"/>
    </location>
</feature>
<dbReference type="InterPro" id="IPR048389">
    <property type="entry name" value="YciQ-like_C"/>
</dbReference>
<protein>
    <submittedName>
        <fullName evidence="3">Predicted membrane protein</fullName>
    </submittedName>
</protein>
<dbReference type="AlphaFoldDB" id="A0A1M5R421"/>
<feature type="domain" description="Predicted membrane protein YciQ-like C-terminal" evidence="2">
    <location>
        <begin position="103"/>
        <end position="318"/>
    </location>
</feature>
<keyword evidence="1" id="KW-1133">Transmembrane helix</keyword>
<organism evidence="3 4">
    <name type="scientific">Anaerosphaera aminiphila DSM 21120</name>
    <dbReference type="NCBI Taxonomy" id="1120995"/>
    <lineage>
        <taxon>Bacteria</taxon>
        <taxon>Bacillati</taxon>
        <taxon>Bacillota</taxon>
        <taxon>Tissierellia</taxon>
        <taxon>Tissierellales</taxon>
        <taxon>Peptoniphilaceae</taxon>
        <taxon>Anaerosphaera</taxon>
    </lineage>
</organism>
<dbReference type="OrthoDB" id="9830177at2"/>
<keyword evidence="1" id="KW-0472">Membrane</keyword>
<dbReference type="Pfam" id="PF20990">
    <property type="entry name" value="DUF2207_C"/>
    <property type="match status" value="1"/>
</dbReference>